<evidence type="ECO:0000256" key="2">
    <source>
        <dbReference type="SAM" id="MobiDB-lite"/>
    </source>
</evidence>
<feature type="compositionally biased region" description="Polar residues" evidence="2">
    <location>
        <begin position="248"/>
        <end position="272"/>
    </location>
</feature>
<dbReference type="InterPro" id="IPR037393">
    <property type="entry name" value="Bud22/SRFB1"/>
</dbReference>
<feature type="region of interest" description="Disordered" evidence="2">
    <location>
        <begin position="170"/>
        <end position="282"/>
    </location>
</feature>
<dbReference type="Pfam" id="PF09073">
    <property type="entry name" value="BUD22"/>
    <property type="match status" value="1"/>
</dbReference>
<proteinExistence type="predicted"/>
<keyword evidence="1" id="KW-0175">Coiled coil</keyword>
<dbReference type="AlphaFoldDB" id="A0A4Z1NXD3"/>
<dbReference type="EMBL" id="SNSC02000010">
    <property type="protein sequence ID" value="TID20667.1"/>
    <property type="molecule type" value="Genomic_DNA"/>
</dbReference>
<feature type="compositionally biased region" description="Basic and acidic residues" evidence="2">
    <location>
        <begin position="219"/>
        <end position="233"/>
    </location>
</feature>
<evidence type="ECO:0000313" key="4">
    <source>
        <dbReference type="EMBL" id="TID20667.1"/>
    </source>
</evidence>
<feature type="region of interest" description="Disordered" evidence="2">
    <location>
        <begin position="339"/>
        <end position="362"/>
    </location>
</feature>
<dbReference type="PANTHER" id="PTHR23325">
    <property type="entry name" value="SERUM RESPONSE FACTOR-BINDING"/>
    <property type="match status" value="1"/>
</dbReference>
<gene>
    <name evidence="4" type="ORF">E6O75_ATG05431</name>
</gene>
<feature type="domain" description="Bud22" evidence="3">
    <location>
        <begin position="19"/>
        <end position="499"/>
    </location>
</feature>
<dbReference type="GO" id="GO:0030490">
    <property type="term" value="P:maturation of SSU-rRNA"/>
    <property type="evidence" value="ECO:0007669"/>
    <property type="project" value="TreeGrafter"/>
</dbReference>
<dbReference type="InterPro" id="IPR015158">
    <property type="entry name" value="Bud22_dom"/>
</dbReference>
<evidence type="ECO:0000313" key="5">
    <source>
        <dbReference type="Proteomes" id="UP000298493"/>
    </source>
</evidence>
<feature type="compositionally biased region" description="Basic and acidic residues" evidence="2">
    <location>
        <begin position="176"/>
        <end position="189"/>
    </location>
</feature>
<name>A0A4Z1NXD3_9PEZI</name>
<protein>
    <submittedName>
        <fullName evidence="4">Cellular morphogenesis protein Bud22</fullName>
    </submittedName>
</protein>
<feature type="region of interest" description="Disordered" evidence="2">
    <location>
        <begin position="298"/>
        <end position="326"/>
    </location>
</feature>
<dbReference type="Proteomes" id="UP000298493">
    <property type="component" value="Unassembled WGS sequence"/>
</dbReference>
<evidence type="ECO:0000259" key="3">
    <source>
        <dbReference type="Pfam" id="PF09073"/>
    </source>
</evidence>
<feature type="compositionally biased region" description="Basic and acidic residues" evidence="2">
    <location>
        <begin position="463"/>
        <end position="485"/>
    </location>
</feature>
<accession>A0A4Z1NXD3</accession>
<sequence>MPKRKRGEADALHHVLSIALRNLVRDLKIARGIERQKLGRRQKGALAKKDAPDNARIEAEIQALKKLDIQSTAEHHLLKTLHRIKSIASTGALPPHNPPTSLPEPATSNVTARLYNAQVVKAALATSIQQVRQALGLDVTATASAAKRAKKEETREEILLAVEEEERQGFSDIAEGFDRETEDLARSRDAQTASDSDNQDFAEYERLLAPFDEDESDLDDSRDSSAAQLKRELAQAVASISAGDDSSDTVTLEQGLSDTSMTSAERPSQTSESAKRMTDALPGLATKRKLVVGKDPTFLINGTKPTDGDSISPDQPPSPKLRPTSSAFLPTLTMGGYWSGSEGDEPEDIGEHLAPRKNRRGQRARQAIAEAKFGAAAKHVVEGRPANKPKDARGAGWDMKRGATSADDVRGFKGMDRKERRSRMKGAREAGASGGNAIPIAPGKGNAGGGEVYTPSKTAVVKPKRDDIGSLHPSWEAKRKAKAETGKIVPFQGKKTTFD</sequence>
<dbReference type="GO" id="GO:0005634">
    <property type="term" value="C:nucleus"/>
    <property type="evidence" value="ECO:0007669"/>
    <property type="project" value="TreeGrafter"/>
</dbReference>
<feature type="region of interest" description="Disordered" evidence="2">
    <location>
        <begin position="414"/>
        <end position="499"/>
    </location>
</feature>
<keyword evidence="5" id="KW-1185">Reference proteome</keyword>
<organism evidence="4 5">
    <name type="scientific">Venturia nashicola</name>
    <dbReference type="NCBI Taxonomy" id="86259"/>
    <lineage>
        <taxon>Eukaryota</taxon>
        <taxon>Fungi</taxon>
        <taxon>Dikarya</taxon>
        <taxon>Ascomycota</taxon>
        <taxon>Pezizomycotina</taxon>
        <taxon>Dothideomycetes</taxon>
        <taxon>Pleosporomycetidae</taxon>
        <taxon>Venturiales</taxon>
        <taxon>Venturiaceae</taxon>
        <taxon>Venturia</taxon>
    </lineage>
</organism>
<dbReference type="GO" id="GO:0030686">
    <property type="term" value="C:90S preribosome"/>
    <property type="evidence" value="ECO:0007669"/>
    <property type="project" value="TreeGrafter"/>
</dbReference>
<dbReference type="PANTHER" id="PTHR23325:SF1">
    <property type="entry name" value="SERUM RESPONSE FACTOR-BINDING PROTEIN 1"/>
    <property type="match status" value="1"/>
</dbReference>
<reference evidence="4 5" key="1">
    <citation type="submission" date="2019-04" db="EMBL/GenBank/DDBJ databases">
        <title>High contiguity whole genome sequence and gene annotation resource for two Venturia nashicola isolates.</title>
        <authorList>
            <person name="Prokchorchik M."/>
            <person name="Won K."/>
            <person name="Lee Y."/>
            <person name="Choi E.D."/>
            <person name="Segonzac C."/>
            <person name="Sohn K.H."/>
        </authorList>
    </citation>
    <scope>NUCLEOTIDE SEQUENCE [LARGE SCALE GENOMIC DNA]</scope>
    <source>
        <strain evidence="4 5">PRI2</strain>
    </source>
</reference>
<comment type="caution">
    <text evidence="4">The sequence shown here is derived from an EMBL/GenBank/DDBJ whole genome shotgun (WGS) entry which is preliminary data.</text>
</comment>
<evidence type="ECO:0000256" key="1">
    <source>
        <dbReference type="ARBA" id="ARBA00023054"/>
    </source>
</evidence>
<dbReference type="STRING" id="86259.A0A4Z1NXD3"/>